<evidence type="ECO:0000313" key="2">
    <source>
        <dbReference type="Proteomes" id="UP000821853"/>
    </source>
</evidence>
<proteinExistence type="predicted"/>
<dbReference type="VEuPathDB" id="VectorBase:HLOH_048081"/>
<evidence type="ECO:0000313" key="1">
    <source>
        <dbReference type="EMBL" id="KAH9378728.1"/>
    </source>
</evidence>
<sequence length="133" mass="14333">MGLLPRSSARRRRFAKADNLSVTNKSHVTHTIVYTGMAVTSVRKQNDTGEEDENGPVLVCAVASVDTTHCVANAVLLTSTATIDTTYNNLLALHHAAQLVRNTFVPKDIPHKLLLFTDSPRAYNCSPVSGASS</sequence>
<dbReference type="Proteomes" id="UP000821853">
    <property type="component" value="Unassembled WGS sequence"/>
</dbReference>
<gene>
    <name evidence="1" type="ORF">HPB48_009837</name>
</gene>
<keyword evidence="2" id="KW-1185">Reference proteome</keyword>
<reference evidence="1 2" key="1">
    <citation type="journal article" date="2020" name="Cell">
        <title>Large-Scale Comparative Analyses of Tick Genomes Elucidate Their Genetic Diversity and Vector Capacities.</title>
        <authorList>
            <consortium name="Tick Genome and Microbiome Consortium (TIGMIC)"/>
            <person name="Jia N."/>
            <person name="Wang J."/>
            <person name="Shi W."/>
            <person name="Du L."/>
            <person name="Sun Y."/>
            <person name="Zhan W."/>
            <person name="Jiang J.F."/>
            <person name="Wang Q."/>
            <person name="Zhang B."/>
            <person name="Ji P."/>
            <person name="Bell-Sakyi L."/>
            <person name="Cui X.M."/>
            <person name="Yuan T.T."/>
            <person name="Jiang B.G."/>
            <person name="Yang W.F."/>
            <person name="Lam T.T."/>
            <person name="Chang Q.C."/>
            <person name="Ding S.J."/>
            <person name="Wang X.J."/>
            <person name="Zhu J.G."/>
            <person name="Ruan X.D."/>
            <person name="Zhao L."/>
            <person name="Wei J.T."/>
            <person name="Ye R.Z."/>
            <person name="Que T.C."/>
            <person name="Du C.H."/>
            <person name="Zhou Y.H."/>
            <person name="Cheng J.X."/>
            <person name="Dai P.F."/>
            <person name="Guo W.B."/>
            <person name="Han X.H."/>
            <person name="Huang E.J."/>
            <person name="Li L.F."/>
            <person name="Wei W."/>
            <person name="Gao Y.C."/>
            <person name="Liu J.Z."/>
            <person name="Shao H.Z."/>
            <person name="Wang X."/>
            <person name="Wang C.C."/>
            <person name="Yang T.C."/>
            <person name="Huo Q.B."/>
            <person name="Li W."/>
            <person name="Chen H.Y."/>
            <person name="Chen S.E."/>
            <person name="Zhou L.G."/>
            <person name="Ni X.B."/>
            <person name="Tian J.H."/>
            <person name="Sheng Y."/>
            <person name="Liu T."/>
            <person name="Pan Y.S."/>
            <person name="Xia L.Y."/>
            <person name="Li J."/>
            <person name="Zhao F."/>
            <person name="Cao W.C."/>
        </authorList>
    </citation>
    <scope>NUCLEOTIDE SEQUENCE [LARGE SCALE GENOMIC DNA]</scope>
    <source>
        <strain evidence="1">HaeL-2018</strain>
    </source>
</reference>
<comment type="caution">
    <text evidence="1">The sequence shown here is derived from an EMBL/GenBank/DDBJ whole genome shotgun (WGS) entry which is preliminary data.</text>
</comment>
<name>A0A9J6GVL3_HAELO</name>
<organism evidence="1 2">
    <name type="scientific">Haemaphysalis longicornis</name>
    <name type="common">Bush tick</name>
    <dbReference type="NCBI Taxonomy" id="44386"/>
    <lineage>
        <taxon>Eukaryota</taxon>
        <taxon>Metazoa</taxon>
        <taxon>Ecdysozoa</taxon>
        <taxon>Arthropoda</taxon>
        <taxon>Chelicerata</taxon>
        <taxon>Arachnida</taxon>
        <taxon>Acari</taxon>
        <taxon>Parasitiformes</taxon>
        <taxon>Ixodida</taxon>
        <taxon>Ixodoidea</taxon>
        <taxon>Ixodidae</taxon>
        <taxon>Haemaphysalinae</taxon>
        <taxon>Haemaphysalis</taxon>
    </lineage>
</organism>
<dbReference type="EMBL" id="JABSTR010000009">
    <property type="protein sequence ID" value="KAH9378728.1"/>
    <property type="molecule type" value="Genomic_DNA"/>
</dbReference>
<protein>
    <submittedName>
        <fullName evidence="1">Uncharacterized protein</fullName>
    </submittedName>
</protein>
<accession>A0A9J6GVL3</accession>
<dbReference type="AlphaFoldDB" id="A0A9J6GVL3"/>